<evidence type="ECO:0000256" key="7">
    <source>
        <dbReference type="RuleBase" id="RU000461"/>
    </source>
</evidence>
<evidence type="ECO:0000256" key="2">
    <source>
        <dbReference type="ARBA" id="ARBA00010617"/>
    </source>
</evidence>
<sequence>MNKNVDDFIQDIDKMDTNLQIDKYMDTNQILLRRSPSKSMIKIITNEIDTFLFAGHDTTALAINWILYRLGTNLNKQIEIRDEIKTKLQNLESIEIKDLDQLPLLDQFIRECLRLHPPVPLIGREITEEFYIKEYTIPKGIMLYILIDEVQMNPEQFPQPMKFIPERFQSISSNQSYMPFSAGPRNCIGKRFASSLIKILLIKLLNKFRIDSNLYDGETSYNIVLKPKHKLKIKLTQLSIEKD</sequence>
<name>A0A9Q0M2S3_BLOTA</name>
<dbReference type="AlphaFoldDB" id="A0A9Q0M2S3"/>
<dbReference type="InterPro" id="IPR017972">
    <property type="entry name" value="Cyt_P450_CS"/>
</dbReference>
<comment type="similarity">
    <text evidence="2 7">Belongs to the cytochrome P450 family.</text>
</comment>
<evidence type="ECO:0000256" key="1">
    <source>
        <dbReference type="ARBA" id="ARBA00001971"/>
    </source>
</evidence>
<dbReference type="InterPro" id="IPR001128">
    <property type="entry name" value="Cyt_P450"/>
</dbReference>
<dbReference type="GO" id="GO:0004497">
    <property type="term" value="F:monooxygenase activity"/>
    <property type="evidence" value="ECO:0007669"/>
    <property type="project" value="UniProtKB-KW"/>
</dbReference>
<dbReference type="GO" id="GO:0016705">
    <property type="term" value="F:oxidoreductase activity, acting on paired donors, with incorporation or reduction of molecular oxygen"/>
    <property type="evidence" value="ECO:0007669"/>
    <property type="project" value="InterPro"/>
</dbReference>
<dbReference type="InterPro" id="IPR050196">
    <property type="entry name" value="Cytochrome_P450_Monoox"/>
</dbReference>
<dbReference type="GO" id="GO:0005506">
    <property type="term" value="F:iron ion binding"/>
    <property type="evidence" value="ECO:0007669"/>
    <property type="project" value="InterPro"/>
</dbReference>
<keyword evidence="4 6" id="KW-0408">Iron</keyword>
<dbReference type="PANTHER" id="PTHR24291">
    <property type="entry name" value="CYTOCHROME P450 FAMILY 4"/>
    <property type="match status" value="1"/>
</dbReference>
<feature type="binding site" description="axial binding residue" evidence="6">
    <location>
        <position position="187"/>
    </location>
    <ligand>
        <name>heme</name>
        <dbReference type="ChEBI" id="CHEBI:30413"/>
    </ligand>
    <ligandPart>
        <name>Fe</name>
        <dbReference type="ChEBI" id="CHEBI:18248"/>
    </ligandPart>
</feature>
<evidence type="ECO:0000256" key="6">
    <source>
        <dbReference type="PIRSR" id="PIRSR602401-1"/>
    </source>
</evidence>
<comment type="cofactor">
    <cofactor evidence="1 6">
        <name>heme</name>
        <dbReference type="ChEBI" id="CHEBI:30413"/>
    </cofactor>
</comment>
<organism evidence="8 9">
    <name type="scientific">Blomia tropicalis</name>
    <name type="common">Mite</name>
    <dbReference type="NCBI Taxonomy" id="40697"/>
    <lineage>
        <taxon>Eukaryota</taxon>
        <taxon>Metazoa</taxon>
        <taxon>Ecdysozoa</taxon>
        <taxon>Arthropoda</taxon>
        <taxon>Chelicerata</taxon>
        <taxon>Arachnida</taxon>
        <taxon>Acari</taxon>
        <taxon>Acariformes</taxon>
        <taxon>Sarcoptiformes</taxon>
        <taxon>Astigmata</taxon>
        <taxon>Glycyphagoidea</taxon>
        <taxon>Echimyopodidae</taxon>
        <taxon>Blomia</taxon>
    </lineage>
</organism>
<dbReference type="OMA" id="TCLMSIY"/>
<reference evidence="8" key="1">
    <citation type="submission" date="2022-12" db="EMBL/GenBank/DDBJ databases">
        <title>Genome assemblies of Blomia tropicalis.</title>
        <authorList>
            <person name="Cui Y."/>
        </authorList>
    </citation>
    <scope>NUCLEOTIDE SEQUENCE</scope>
    <source>
        <tissue evidence="8">Adult mites</tissue>
    </source>
</reference>
<dbReference type="Proteomes" id="UP001142055">
    <property type="component" value="Chromosome 3"/>
</dbReference>
<accession>A0A9Q0M2S3</accession>
<dbReference type="InterPro" id="IPR036396">
    <property type="entry name" value="Cyt_P450_sf"/>
</dbReference>
<evidence type="ECO:0000256" key="5">
    <source>
        <dbReference type="ARBA" id="ARBA00023033"/>
    </source>
</evidence>
<dbReference type="PRINTS" id="PR00385">
    <property type="entry name" value="P450"/>
</dbReference>
<dbReference type="Pfam" id="PF00067">
    <property type="entry name" value="p450"/>
    <property type="match status" value="1"/>
</dbReference>
<keyword evidence="5 7" id="KW-0503">Monooxygenase</keyword>
<proteinExistence type="inferred from homology"/>
<dbReference type="EMBL" id="JAPWDV010000003">
    <property type="protein sequence ID" value="KAJ6217964.1"/>
    <property type="molecule type" value="Genomic_DNA"/>
</dbReference>
<evidence type="ECO:0000256" key="3">
    <source>
        <dbReference type="ARBA" id="ARBA00022617"/>
    </source>
</evidence>
<dbReference type="SUPFAM" id="SSF48264">
    <property type="entry name" value="Cytochrome P450"/>
    <property type="match status" value="1"/>
</dbReference>
<protein>
    <submittedName>
        <fullName evidence="8">Uncharacterized protein</fullName>
    </submittedName>
</protein>
<dbReference type="PROSITE" id="PS00086">
    <property type="entry name" value="CYTOCHROME_P450"/>
    <property type="match status" value="1"/>
</dbReference>
<dbReference type="InterPro" id="IPR002401">
    <property type="entry name" value="Cyt_P450_E_grp-I"/>
</dbReference>
<evidence type="ECO:0000313" key="8">
    <source>
        <dbReference type="EMBL" id="KAJ6217964.1"/>
    </source>
</evidence>
<dbReference type="PANTHER" id="PTHR24291:SF201">
    <property type="entry name" value="CYTOCHROME P450, FAMILY 4, SUBFAMILY B, POLYPEPTIDE 7"/>
    <property type="match status" value="1"/>
</dbReference>
<dbReference type="PRINTS" id="PR00463">
    <property type="entry name" value="EP450I"/>
</dbReference>
<evidence type="ECO:0000313" key="9">
    <source>
        <dbReference type="Proteomes" id="UP001142055"/>
    </source>
</evidence>
<comment type="caution">
    <text evidence="8">The sequence shown here is derived from an EMBL/GenBank/DDBJ whole genome shotgun (WGS) entry which is preliminary data.</text>
</comment>
<keyword evidence="7" id="KW-0560">Oxidoreductase</keyword>
<dbReference type="GO" id="GO:0020037">
    <property type="term" value="F:heme binding"/>
    <property type="evidence" value="ECO:0007669"/>
    <property type="project" value="InterPro"/>
</dbReference>
<keyword evidence="9" id="KW-1185">Reference proteome</keyword>
<keyword evidence="6 7" id="KW-0479">Metal-binding</keyword>
<dbReference type="Gene3D" id="1.10.630.10">
    <property type="entry name" value="Cytochrome P450"/>
    <property type="match status" value="1"/>
</dbReference>
<evidence type="ECO:0000256" key="4">
    <source>
        <dbReference type="ARBA" id="ARBA00023004"/>
    </source>
</evidence>
<keyword evidence="3 6" id="KW-0349">Heme</keyword>
<gene>
    <name evidence="8" type="ORF">RDWZM_009121</name>
</gene>